<dbReference type="SUPFAM" id="SSF57667">
    <property type="entry name" value="beta-beta-alpha zinc fingers"/>
    <property type="match status" value="1"/>
</dbReference>
<feature type="compositionally biased region" description="Basic and acidic residues" evidence="5">
    <location>
        <begin position="484"/>
        <end position="496"/>
    </location>
</feature>
<dbReference type="SMART" id="SM00451">
    <property type="entry name" value="ZnF_U1"/>
    <property type="match status" value="1"/>
</dbReference>
<dbReference type="InterPro" id="IPR003604">
    <property type="entry name" value="Matrin/U1-like-C_Znf_C2H2"/>
</dbReference>
<accession>A0A5N5QEX1</accession>
<dbReference type="EMBL" id="SSOP01000223">
    <property type="protein sequence ID" value="KAB5589847.1"/>
    <property type="molecule type" value="Genomic_DNA"/>
</dbReference>
<dbReference type="Pfam" id="PF21884">
    <property type="entry name" value="ZUO1-like_ZHD"/>
    <property type="match status" value="1"/>
</dbReference>
<feature type="region of interest" description="Disordered" evidence="5">
    <location>
        <begin position="269"/>
        <end position="290"/>
    </location>
</feature>
<evidence type="ECO:0000256" key="1">
    <source>
        <dbReference type="ARBA" id="ARBA00022723"/>
    </source>
</evidence>
<dbReference type="PROSITE" id="PS50157">
    <property type="entry name" value="ZINC_FINGER_C2H2_2"/>
    <property type="match status" value="1"/>
</dbReference>
<feature type="domain" description="C2H2-type" evidence="7">
    <location>
        <begin position="326"/>
        <end position="355"/>
    </location>
</feature>
<dbReference type="GO" id="GO:0008270">
    <property type="term" value="F:zinc ion binding"/>
    <property type="evidence" value="ECO:0007669"/>
    <property type="project" value="UniProtKB-KW"/>
</dbReference>
<keyword evidence="2 4" id="KW-0863">Zinc-finger</keyword>
<dbReference type="OrthoDB" id="5894at2759"/>
<dbReference type="InterPro" id="IPR036869">
    <property type="entry name" value="J_dom_sf"/>
</dbReference>
<keyword evidence="3" id="KW-0862">Zinc</keyword>
<evidence type="ECO:0000256" key="3">
    <source>
        <dbReference type="ARBA" id="ARBA00022833"/>
    </source>
</evidence>
<evidence type="ECO:0000256" key="2">
    <source>
        <dbReference type="ARBA" id="ARBA00022771"/>
    </source>
</evidence>
<evidence type="ECO:0000256" key="5">
    <source>
        <dbReference type="SAM" id="MobiDB-lite"/>
    </source>
</evidence>
<dbReference type="Pfam" id="PF12874">
    <property type="entry name" value="zf-met"/>
    <property type="match status" value="1"/>
</dbReference>
<dbReference type="InterPro" id="IPR054076">
    <property type="entry name" value="ZUO1-like_ZHD"/>
</dbReference>
<feature type="compositionally biased region" description="Acidic residues" evidence="5">
    <location>
        <begin position="459"/>
        <end position="474"/>
    </location>
</feature>
<dbReference type="PROSITE" id="PS50076">
    <property type="entry name" value="DNAJ_2"/>
    <property type="match status" value="1"/>
</dbReference>
<dbReference type="InterPro" id="IPR036236">
    <property type="entry name" value="Znf_C2H2_sf"/>
</dbReference>
<evidence type="ECO:0000313" key="8">
    <source>
        <dbReference type="EMBL" id="KAB5589847.1"/>
    </source>
</evidence>
<evidence type="ECO:0000259" key="7">
    <source>
        <dbReference type="PROSITE" id="PS50157"/>
    </source>
</evidence>
<evidence type="ECO:0000259" key="6">
    <source>
        <dbReference type="PROSITE" id="PS50076"/>
    </source>
</evidence>
<sequence length="551" mass="62402">MGAQNSRAGNGATGGGAATEISYYELLGVEEDATADEIKRAFRKLALVHHPDKNHDNVEEATKKFAQLQQAYEVLSDEQERAWYDSHRASMGPVLDAEDVFEDIVSNSGKSFKARLRDPGLSVPHLFHFFDTSLYNSMDDSKYGFFTIYRGLFDRLAAEEASWSSLNGVTIEYPSFGDANTPWAPISKQKGDEMEYANLFYRAWTSFTTAKDFSWHDMWNTNDAPDRRIRRMMERDNKKVRDDARKEYNETVRTLAQFVRKRDPRFREYKASQADASTNPTPKPGGGQRSPIAAKFVEQEWQRWKTNVDDHADLEWGLAEGDNEEYECVVCNKIFQSEAVWLSHERSKKHMKEVEKLKKQMREENDELGLGEEQANPGSEELSTPIDEDTGPPPLEDIEEPQEPSPPAKKSKKKKKKARGMAIEVESTEPHASTNNKVEDLTQPIEILKLETEGAPEEKDGEDNVANGDQDEEMPTLTKREKRRAKEAAKKAREAEAPTPQVCNVCTEAFESRTKLFAHIEASGHQLAAPEKDMNSQNKGGVKKGKNKGKR</sequence>
<dbReference type="InterPro" id="IPR001623">
    <property type="entry name" value="DnaJ_domain"/>
</dbReference>
<evidence type="ECO:0000313" key="9">
    <source>
        <dbReference type="Proteomes" id="UP000383932"/>
    </source>
</evidence>
<feature type="region of interest" description="Disordered" evidence="5">
    <location>
        <begin position="364"/>
        <end position="499"/>
    </location>
</feature>
<evidence type="ECO:0000256" key="4">
    <source>
        <dbReference type="PROSITE-ProRule" id="PRU00042"/>
    </source>
</evidence>
<dbReference type="PRINTS" id="PR00625">
    <property type="entry name" value="JDOMAIN"/>
</dbReference>
<dbReference type="InterPro" id="IPR018253">
    <property type="entry name" value="DnaJ_domain_CS"/>
</dbReference>
<dbReference type="PANTHER" id="PTHR44029">
    <property type="entry name" value="DNAJ HOMOLOG SUBFAMILY C MEMBER 21"/>
    <property type="match status" value="1"/>
</dbReference>
<dbReference type="SMART" id="SM00271">
    <property type="entry name" value="DnaJ"/>
    <property type="match status" value="1"/>
</dbReference>
<gene>
    <name evidence="8" type="ORF">CTheo_6707</name>
</gene>
<dbReference type="AlphaFoldDB" id="A0A5N5QEX1"/>
<proteinExistence type="predicted"/>
<dbReference type="InterPro" id="IPR013087">
    <property type="entry name" value="Znf_C2H2_type"/>
</dbReference>
<dbReference type="PANTHER" id="PTHR44029:SF1">
    <property type="entry name" value="DNAJ HOMOLOG SUBFAMILY C MEMBER 21"/>
    <property type="match status" value="1"/>
</dbReference>
<dbReference type="GO" id="GO:0003676">
    <property type="term" value="F:nucleic acid binding"/>
    <property type="evidence" value="ECO:0007669"/>
    <property type="project" value="InterPro"/>
</dbReference>
<keyword evidence="1" id="KW-0479">Metal-binding</keyword>
<dbReference type="Proteomes" id="UP000383932">
    <property type="component" value="Unassembled WGS sequence"/>
</dbReference>
<dbReference type="Gene3D" id="3.30.160.60">
    <property type="entry name" value="Classic Zinc Finger"/>
    <property type="match status" value="1"/>
</dbReference>
<dbReference type="FunFam" id="1.10.287.110:FF:000046">
    <property type="entry name" value="dnaJ homolog subfamily C member 21"/>
    <property type="match status" value="1"/>
</dbReference>
<feature type="compositionally biased region" description="Basic and acidic residues" evidence="5">
    <location>
        <begin position="448"/>
        <end position="458"/>
    </location>
</feature>
<comment type="caution">
    <text evidence="8">The sequence shown here is derived from an EMBL/GenBank/DDBJ whole genome shotgun (WGS) entry which is preliminary data.</text>
</comment>
<dbReference type="SMART" id="SM00355">
    <property type="entry name" value="ZnF_C2H2"/>
    <property type="match status" value="2"/>
</dbReference>
<feature type="region of interest" description="Disordered" evidence="5">
    <location>
        <begin position="525"/>
        <end position="551"/>
    </location>
</feature>
<dbReference type="PROSITE" id="PS00028">
    <property type="entry name" value="ZINC_FINGER_C2H2_1"/>
    <property type="match status" value="2"/>
</dbReference>
<dbReference type="Gene3D" id="1.10.287.110">
    <property type="entry name" value="DnaJ domain"/>
    <property type="match status" value="1"/>
</dbReference>
<feature type="compositionally biased region" description="Acidic residues" evidence="5">
    <location>
        <begin position="386"/>
        <end position="402"/>
    </location>
</feature>
<feature type="compositionally biased region" description="Basic residues" evidence="5">
    <location>
        <begin position="541"/>
        <end position="551"/>
    </location>
</feature>
<dbReference type="SUPFAM" id="SSF46565">
    <property type="entry name" value="Chaperone J-domain"/>
    <property type="match status" value="1"/>
</dbReference>
<protein>
    <submittedName>
        <fullName evidence="8">DnaJ like protein</fullName>
    </submittedName>
</protein>
<dbReference type="CDD" id="cd06257">
    <property type="entry name" value="DnaJ"/>
    <property type="match status" value="1"/>
</dbReference>
<keyword evidence="9" id="KW-1185">Reference proteome</keyword>
<dbReference type="GO" id="GO:0005737">
    <property type="term" value="C:cytoplasm"/>
    <property type="evidence" value="ECO:0007669"/>
    <property type="project" value="TreeGrafter"/>
</dbReference>
<dbReference type="PROSITE" id="PS00636">
    <property type="entry name" value="DNAJ_1"/>
    <property type="match status" value="1"/>
</dbReference>
<feature type="domain" description="J" evidence="6">
    <location>
        <begin position="22"/>
        <end position="88"/>
    </location>
</feature>
<dbReference type="Pfam" id="PF00226">
    <property type="entry name" value="DnaJ"/>
    <property type="match status" value="1"/>
</dbReference>
<feature type="compositionally biased region" description="Basic residues" evidence="5">
    <location>
        <begin position="409"/>
        <end position="419"/>
    </location>
</feature>
<organism evidence="8 9">
    <name type="scientific">Ceratobasidium theobromae</name>
    <dbReference type="NCBI Taxonomy" id="1582974"/>
    <lineage>
        <taxon>Eukaryota</taxon>
        <taxon>Fungi</taxon>
        <taxon>Dikarya</taxon>
        <taxon>Basidiomycota</taxon>
        <taxon>Agaricomycotina</taxon>
        <taxon>Agaricomycetes</taxon>
        <taxon>Cantharellales</taxon>
        <taxon>Ceratobasidiaceae</taxon>
        <taxon>Ceratobasidium</taxon>
    </lineage>
</organism>
<dbReference type="InterPro" id="IPR051964">
    <property type="entry name" value="Chaperone_stress_response"/>
</dbReference>
<reference evidence="8 9" key="1">
    <citation type="journal article" date="2019" name="Fungal Biol. Biotechnol.">
        <title>Draft genome sequence of fastidious pathogen Ceratobasidium theobromae, which causes vascular-streak dieback in Theobroma cacao.</title>
        <authorList>
            <person name="Ali S.S."/>
            <person name="Asman A."/>
            <person name="Shao J."/>
            <person name="Firmansyah A.P."/>
            <person name="Susilo A.W."/>
            <person name="Rosmana A."/>
            <person name="McMahon P."/>
            <person name="Junaid M."/>
            <person name="Guest D."/>
            <person name="Kheng T.Y."/>
            <person name="Meinhardt L.W."/>
            <person name="Bailey B.A."/>
        </authorList>
    </citation>
    <scope>NUCLEOTIDE SEQUENCE [LARGE SCALE GENOMIC DNA]</scope>
    <source>
        <strain evidence="8 9">CT2</strain>
    </source>
</reference>
<name>A0A5N5QEX1_9AGAM</name>